<evidence type="ECO:0000256" key="3">
    <source>
        <dbReference type="ARBA" id="ARBA00022737"/>
    </source>
</evidence>
<comment type="subcellular location">
    <subcellularLocation>
        <location evidence="1">Nucleus</location>
    </subcellularLocation>
</comment>
<evidence type="ECO:0000256" key="1">
    <source>
        <dbReference type="ARBA" id="ARBA00004123"/>
    </source>
</evidence>
<feature type="compositionally biased region" description="Basic and acidic residues" evidence="8">
    <location>
        <begin position="346"/>
        <end position="359"/>
    </location>
</feature>
<evidence type="ECO:0000256" key="7">
    <source>
        <dbReference type="SAM" id="Coils"/>
    </source>
</evidence>
<dbReference type="SMART" id="SM00028">
    <property type="entry name" value="TPR"/>
    <property type="match status" value="3"/>
</dbReference>
<evidence type="ECO:0000256" key="5">
    <source>
        <dbReference type="ARBA" id="ARBA00023242"/>
    </source>
</evidence>
<protein>
    <recommendedName>
        <fullName evidence="9">Tetratricopeptide SHNi-TPR domain-containing protein</fullName>
    </recommendedName>
</protein>
<feature type="compositionally biased region" description="Basic and acidic residues" evidence="8">
    <location>
        <begin position="106"/>
        <end position="134"/>
    </location>
</feature>
<feature type="compositionally biased region" description="Acidic residues" evidence="8">
    <location>
        <begin position="87"/>
        <end position="105"/>
    </location>
</feature>
<dbReference type="AlphaFoldDB" id="A0A9P0D1V6"/>
<dbReference type="PANTHER" id="PTHR15081">
    <property type="entry name" value="NUCLEAR AUTOANTIGENIC SPERM PROTEIN NASP -RELATED"/>
    <property type="match status" value="1"/>
</dbReference>
<accession>A0A9P0D1V6</accession>
<keyword evidence="5" id="KW-0539">Nucleus</keyword>
<feature type="region of interest" description="Disordered" evidence="8">
    <location>
        <begin position="73"/>
        <end position="161"/>
    </location>
</feature>
<evidence type="ECO:0000256" key="6">
    <source>
        <dbReference type="PROSITE-ProRule" id="PRU00339"/>
    </source>
</evidence>
<dbReference type="EMBL" id="OV651818">
    <property type="protein sequence ID" value="CAH1112667.1"/>
    <property type="molecule type" value="Genomic_DNA"/>
</dbReference>
<keyword evidence="3" id="KW-0677">Repeat</keyword>
<evidence type="ECO:0000259" key="9">
    <source>
        <dbReference type="Pfam" id="PF10516"/>
    </source>
</evidence>
<dbReference type="PANTHER" id="PTHR15081:SF1">
    <property type="entry name" value="NUCLEAR AUTOANTIGENIC SPERM PROTEIN"/>
    <property type="match status" value="1"/>
</dbReference>
<feature type="coiled-coil region" evidence="7">
    <location>
        <begin position="262"/>
        <end position="296"/>
    </location>
</feature>
<proteinExistence type="inferred from homology"/>
<feature type="region of interest" description="Disordered" evidence="8">
    <location>
        <begin position="321"/>
        <end position="371"/>
    </location>
</feature>
<evidence type="ECO:0000256" key="8">
    <source>
        <dbReference type="SAM" id="MobiDB-lite"/>
    </source>
</evidence>
<dbReference type="SUPFAM" id="SSF48452">
    <property type="entry name" value="TPR-like"/>
    <property type="match status" value="1"/>
</dbReference>
<dbReference type="GO" id="GO:0005654">
    <property type="term" value="C:nucleoplasm"/>
    <property type="evidence" value="ECO:0007669"/>
    <property type="project" value="TreeGrafter"/>
</dbReference>
<dbReference type="GO" id="GO:0006335">
    <property type="term" value="P:DNA replication-dependent chromatin assembly"/>
    <property type="evidence" value="ECO:0007669"/>
    <property type="project" value="TreeGrafter"/>
</dbReference>
<keyword evidence="7" id="KW-0175">Coiled coil</keyword>
<feature type="domain" description="Tetratricopeptide SHNi-TPR" evidence="9">
    <location>
        <begin position="190"/>
        <end position="224"/>
    </location>
</feature>
<dbReference type="InterPro" id="IPR019544">
    <property type="entry name" value="Tetratricopeptide_SHNi-TPR_dom"/>
</dbReference>
<dbReference type="GO" id="GO:0034080">
    <property type="term" value="P:CENP-A containing chromatin assembly"/>
    <property type="evidence" value="ECO:0007669"/>
    <property type="project" value="TreeGrafter"/>
</dbReference>
<evidence type="ECO:0000256" key="2">
    <source>
        <dbReference type="ARBA" id="ARBA00008402"/>
    </source>
</evidence>
<feature type="compositionally biased region" description="Polar residues" evidence="8">
    <location>
        <begin position="326"/>
        <end position="338"/>
    </location>
</feature>
<dbReference type="PROSITE" id="PS50005">
    <property type="entry name" value="TPR"/>
    <property type="match status" value="1"/>
</dbReference>
<feature type="repeat" description="TPR" evidence="6">
    <location>
        <begin position="232"/>
        <end position="265"/>
    </location>
</feature>
<reference evidence="10" key="1">
    <citation type="submission" date="2022-01" db="EMBL/GenBank/DDBJ databases">
        <authorList>
            <person name="King R."/>
        </authorList>
    </citation>
    <scope>NUCLEOTIDE SEQUENCE</scope>
</reference>
<dbReference type="InterPro" id="IPR011990">
    <property type="entry name" value="TPR-like_helical_dom_sf"/>
</dbReference>
<dbReference type="Pfam" id="PF10516">
    <property type="entry name" value="SHNi-TPR"/>
    <property type="match status" value="1"/>
</dbReference>
<name>A0A9P0D1V6_9CUCU</name>
<evidence type="ECO:0000313" key="10">
    <source>
        <dbReference type="EMBL" id="CAH1112667.1"/>
    </source>
</evidence>
<keyword evidence="4 6" id="KW-0802">TPR repeat</keyword>
<sequence length="371" mass="40978">MADVVVNSDNKNPKELYAQGVRAYILQDFSSAVAALSQAIEMLVTEHKDDLHESLGDVYLYYGKSLLGLSRDESEALGDAVPRNNEESSEEDEIEEQPEGNENADNEAKESDLAEDDKQEKSVEPMESEPKETEPTTSNGTANEEPSCSNGTTAAEGEEEPTDLQVAWEVLELAKKIFQKQGSSAKKCLADTLTVLGEVSLESENFESAINDINEGLAIQKDIFAKDSRTVAETYYKLGIAYSTNSQIEEAVKSFDSSLEYLKNRIAHLEKQDDKKDEIEEEIKEIKSLIPDIQEKITDMKTYKDEALKKIVSAVTEGTKAEIAVPSSSSSKPATNISHLVKRKRKPEDVADDNQKQDPESSNPAKKVNSE</sequence>
<organism evidence="10 11">
    <name type="scientific">Psylliodes chrysocephalus</name>
    <dbReference type="NCBI Taxonomy" id="3402493"/>
    <lineage>
        <taxon>Eukaryota</taxon>
        <taxon>Metazoa</taxon>
        <taxon>Ecdysozoa</taxon>
        <taxon>Arthropoda</taxon>
        <taxon>Hexapoda</taxon>
        <taxon>Insecta</taxon>
        <taxon>Pterygota</taxon>
        <taxon>Neoptera</taxon>
        <taxon>Endopterygota</taxon>
        <taxon>Coleoptera</taxon>
        <taxon>Polyphaga</taxon>
        <taxon>Cucujiformia</taxon>
        <taxon>Chrysomeloidea</taxon>
        <taxon>Chrysomelidae</taxon>
        <taxon>Galerucinae</taxon>
        <taxon>Alticini</taxon>
        <taxon>Psylliodes</taxon>
    </lineage>
</organism>
<gene>
    <name evidence="10" type="ORF">PSYICH_LOCUS12848</name>
</gene>
<keyword evidence="11" id="KW-1185">Reference proteome</keyword>
<dbReference type="Proteomes" id="UP001153636">
    <property type="component" value="Chromosome 6"/>
</dbReference>
<comment type="similarity">
    <text evidence="2">Belongs to the NASP family.</text>
</comment>
<dbReference type="GO" id="GO:0042393">
    <property type="term" value="F:histone binding"/>
    <property type="evidence" value="ECO:0007669"/>
    <property type="project" value="TreeGrafter"/>
</dbReference>
<evidence type="ECO:0000313" key="11">
    <source>
        <dbReference type="Proteomes" id="UP001153636"/>
    </source>
</evidence>
<evidence type="ECO:0000256" key="4">
    <source>
        <dbReference type="ARBA" id="ARBA00022803"/>
    </source>
</evidence>
<dbReference type="InterPro" id="IPR019734">
    <property type="entry name" value="TPR_rpt"/>
</dbReference>
<dbReference type="OrthoDB" id="5587616at2759"/>
<dbReference type="InterPro" id="IPR051730">
    <property type="entry name" value="NASP-like"/>
</dbReference>
<dbReference type="Gene3D" id="1.25.40.10">
    <property type="entry name" value="Tetratricopeptide repeat domain"/>
    <property type="match status" value="1"/>
</dbReference>
<feature type="compositionally biased region" description="Polar residues" evidence="8">
    <location>
        <begin position="138"/>
        <end position="150"/>
    </location>
</feature>